<keyword evidence="5" id="KW-1185">Reference proteome</keyword>
<dbReference type="Gene3D" id="2.120.10.30">
    <property type="entry name" value="TolB, C-terminal domain"/>
    <property type="match status" value="1"/>
</dbReference>
<organism evidence="4 5">
    <name type="scientific">Dyadobacter jejuensis</name>
    <dbReference type="NCBI Taxonomy" id="1082580"/>
    <lineage>
        <taxon>Bacteria</taxon>
        <taxon>Pseudomonadati</taxon>
        <taxon>Bacteroidota</taxon>
        <taxon>Cytophagia</taxon>
        <taxon>Cytophagales</taxon>
        <taxon>Spirosomataceae</taxon>
        <taxon>Dyadobacter</taxon>
    </lineage>
</organism>
<dbReference type="PANTHER" id="PTHR10680">
    <property type="entry name" value="PEPTIDYL-GLYCINE ALPHA-AMIDATING MONOOXYGENASE"/>
    <property type="match status" value="1"/>
</dbReference>
<dbReference type="PANTHER" id="PTHR10680:SF38">
    <property type="entry name" value="BLL1368 PROTEIN"/>
    <property type="match status" value="1"/>
</dbReference>
<dbReference type="AlphaFoldDB" id="A0A316B5S7"/>
<sequence length="368" mass="41168">MNPRRKFLKNASAMAGLAIAAPQPFYIHKNLAPDETIIGHGDFKYKVDKNWGKISPQNNPLLNCHEMIQDSQGRLVMLGDHTQNNILIFDKSGKLLDSWGHAYPGGHGLSLGIEQDGSDFLLITDCGWFQNRTGQWEKQQGQVVKTTVDGRLRFTLGHPRTIGIYKDDEPFMPTETALAPNGDIYVADGYGSDYIIQYDQFGQYIRHFGGHHNANKEHNLHNAHGVAVDLRNPNSPRLICTSRAENCFKVFSMEGKFLHRIDLPGMHVCRAVLKENTLYAGVCWSKDASGKTDYGDSGFVTILDDKDKVVSSPGGTAPHYQNGRLLPSQQDQAATFQHGHDVCVDEDHNLYICQWKAHFTPPVKLTRV</sequence>
<gene>
    <name evidence="4" type="ORF">CLV98_105177</name>
</gene>
<dbReference type="SUPFAM" id="SSF50956">
    <property type="entry name" value="Thermostable phytase (3-phytase)"/>
    <property type="match status" value="1"/>
</dbReference>
<evidence type="ECO:0008006" key="6">
    <source>
        <dbReference type="Google" id="ProtNLM"/>
    </source>
</evidence>
<dbReference type="InterPro" id="IPR011042">
    <property type="entry name" value="6-blade_b-propeller_TolB-like"/>
</dbReference>
<evidence type="ECO:0000256" key="2">
    <source>
        <dbReference type="ARBA" id="ARBA00023180"/>
    </source>
</evidence>
<keyword evidence="1 3" id="KW-0732">Signal</keyword>
<dbReference type="OrthoDB" id="9799230at2"/>
<evidence type="ECO:0000256" key="3">
    <source>
        <dbReference type="SAM" id="SignalP"/>
    </source>
</evidence>
<dbReference type="Proteomes" id="UP000245880">
    <property type="component" value="Unassembled WGS sequence"/>
</dbReference>
<evidence type="ECO:0000256" key="1">
    <source>
        <dbReference type="ARBA" id="ARBA00022729"/>
    </source>
</evidence>
<dbReference type="EMBL" id="QGDT01000005">
    <property type="protein sequence ID" value="PWJ57997.1"/>
    <property type="molecule type" value="Genomic_DNA"/>
</dbReference>
<evidence type="ECO:0000313" key="4">
    <source>
        <dbReference type="EMBL" id="PWJ57997.1"/>
    </source>
</evidence>
<accession>A0A316B5S7</accession>
<protein>
    <recommendedName>
        <fullName evidence="6">Secreted protein</fullName>
    </recommendedName>
</protein>
<keyword evidence="2" id="KW-0325">Glycoprotein</keyword>
<comment type="caution">
    <text evidence="4">The sequence shown here is derived from an EMBL/GenBank/DDBJ whole genome shotgun (WGS) entry which is preliminary data.</text>
</comment>
<proteinExistence type="predicted"/>
<feature type="signal peptide" evidence="3">
    <location>
        <begin position="1"/>
        <end position="20"/>
    </location>
</feature>
<evidence type="ECO:0000313" key="5">
    <source>
        <dbReference type="Proteomes" id="UP000245880"/>
    </source>
</evidence>
<name>A0A316B5S7_9BACT</name>
<feature type="chain" id="PRO_5016319790" description="Secreted protein" evidence="3">
    <location>
        <begin position="21"/>
        <end position="368"/>
    </location>
</feature>
<dbReference type="RefSeq" id="WP_109674593.1">
    <property type="nucleotide sequence ID" value="NZ_QGDT01000005.1"/>
</dbReference>
<reference evidence="4 5" key="1">
    <citation type="submission" date="2018-03" db="EMBL/GenBank/DDBJ databases">
        <title>Genomic Encyclopedia of Archaeal and Bacterial Type Strains, Phase II (KMG-II): from individual species to whole genera.</title>
        <authorList>
            <person name="Goeker M."/>
        </authorList>
    </citation>
    <scope>NUCLEOTIDE SEQUENCE [LARGE SCALE GENOMIC DNA]</scope>
    <source>
        <strain evidence="4 5">DSM 100346</strain>
    </source>
</reference>